<feature type="binding site" evidence="6">
    <location>
        <begin position="702"/>
        <end position="706"/>
    </location>
    <ligand>
        <name>AMP</name>
        <dbReference type="ChEBI" id="CHEBI:456215"/>
    </ligand>
</feature>
<feature type="binding site" evidence="7">
    <location>
        <position position="854"/>
    </location>
    <ligand>
        <name>Zn(2+)</name>
        <dbReference type="ChEBI" id="CHEBI:29105"/>
        <label>1</label>
    </ligand>
</feature>
<comment type="similarity">
    <text evidence="1 8">Belongs to the cyclic nucleotide phosphodiesterase family.</text>
</comment>
<dbReference type="InParanoid" id="A0A6L2Q515"/>
<dbReference type="SMART" id="SM00471">
    <property type="entry name" value="HDc"/>
    <property type="match status" value="1"/>
</dbReference>
<dbReference type="InterPro" id="IPR002073">
    <property type="entry name" value="PDEase_catalytic_dom"/>
</dbReference>
<dbReference type="EMBL" id="BLKM01000844">
    <property type="protein sequence ID" value="GFG39040.1"/>
    <property type="molecule type" value="Genomic_DNA"/>
</dbReference>
<feature type="domain" description="PDEase" evidence="10">
    <location>
        <begin position="625"/>
        <end position="920"/>
    </location>
</feature>
<feature type="binding site" evidence="6">
    <location>
        <position position="743"/>
    </location>
    <ligand>
        <name>AMP</name>
        <dbReference type="ChEBI" id="CHEBI:456215"/>
    </ligand>
</feature>
<evidence type="ECO:0000259" key="10">
    <source>
        <dbReference type="PROSITE" id="PS51845"/>
    </source>
</evidence>
<dbReference type="GO" id="GO:0046872">
    <property type="term" value="F:metal ion binding"/>
    <property type="evidence" value="ECO:0007669"/>
    <property type="project" value="UniProtKB-KW"/>
</dbReference>
<dbReference type="Gene3D" id="3.30.450.40">
    <property type="match status" value="2"/>
</dbReference>
<dbReference type="CDD" id="cd00077">
    <property type="entry name" value="HDc"/>
    <property type="match status" value="1"/>
</dbReference>
<proteinExistence type="inferred from homology"/>
<evidence type="ECO:0000256" key="7">
    <source>
        <dbReference type="PIRSR" id="PIRSR623088-3"/>
    </source>
</evidence>
<feature type="compositionally biased region" description="Basic residues" evidence="9">
    <location>
        <begin position="113"/>
        <end position="123"/>
    </location>
</feature>
<keyword evidence="4 8" id="KW-0378">Hydrolase</keyword>
<dbReference type="GO" id="GO:0007165">
    <property type="term" value="P:signal transduction"/>
    <property type="evidence" value="ECO:0007669"/>
    <property type="project" value="InterPro"/>
</dbReference>
<accession>A0A6L2Q515</accession>
<dbReference type="PROSITE" id="PS51845">
    <property type="entry name" value="PDEASE_I_2"/>
    <property type="match status" value="1"/>
</dbReference>
<dbReference type="PANTHER" id="PTHR11347">
    <property type="entry name" value="CYCLIC NUCLEOTIDE PHOSPHODIESTERASE"/>
    <property type="match status" value="1"/>
</dbReference>
<dbReference type="Gene3D" id="1.10.1300.10">
    <property type="entry name" value="3'5'-cyclic nucleotide phosphodiesterase, catalytic domain"/>
    <property type="match status" value="1"/>
</dbReference>
<organism evidence="11 12">
    <name type="scientific">Coptotermes formosanus</name>
    <name type="common">Formosan subterranean termite</name>
    <dbReference type="NCBI Taxonomy" id="36987"/>
    <lineage>
        <taxon>Eukaryota</taxon>
        <taxon>Metazoa</taxon>
        <taxon>Ecdysozoa</taxon>
        <taxon>Arthropoda</taxon>
        <taxon>Hexapoda</taxon>
        <taxon>Insecta</taxon>
        <taxon>Pterygota</taxon>
        <taxon>Neoptera</taxon>
        <taxon>Polyneoptera</taxon>
        <taxon>Dictyoptera</taxon>
        <taxon>Blattodea</taxon>
        <taxon>Blattoidea</taxon>
        <taxon>Termitoidae</taxon>
        <taxon>Rhinotermitidae</taxon>
        <taxon>Coptotermes</taxon>
    </lineage>
</organism>
<dbReference type="InterPro" id="IPR003018">
    <property type="entry name" value="GAF"/>
</dbReference>
<dbReference type="PROSITE" id="PS00126">
    <property type="entry name" value="PDEASE_I_1"/>
    <property type="match status" value="1"/>
</dbReference>
<evidence type="ECO:0000313" key="12">
    <source>
        <dbReference type="Proteomes" id="UP000502823"/>
    </source>
</evidence>
<comment type="cofactor">
    <cofactor evidence="8">
        <name>a divalent metal cation</name>
        <dbReference type="ChEBI" id="CHEBI:60240"/>
    </cofactor>
    <text evidence="8">Binds 2 divalent metal cations per subunit. Site 1 may preferentially bind zinc ions, while site 2 has a preference for magnesium and/or manganese ions.</text>
</comment>
<evidence type="ECO:0000256" key="9">
    <source>
        <dbReference type="SAM" id="MobiDB-lite"/>
    </source>
</evidence>
<evidence type="ECO:0000256" key="1">
    <source>
        <dbReference type="ARBA" id="ARBA00007648"/>
    </source>
</evidence>
<keyword evidence="3 7" id="KW-0479">Metal-binding</keyword>
<dbReference type="SUPFAM" id="SSF109604">
    <property type="entry name" value="HD-domain/PDEase-like"/>
    <property type="match status" value="1"/>
</dbReference>
<evidence type="ECO:0000256" key="3">
    <source>
        <dbReference type="ARBA" id="ARBA00022723"/>
    </source>
</evidence>
<dbReference type="AlphaFoldDB" id="A0A6L2Q515"/>
<keyword evidence="12" id="KW-1185">Reference proteome</keyword>
<evidence type="ECO:0000256" key="6">
    <source>
        <dbReference type="PIRSR" id="PIRSR623088-2"/>
    </source>
</evidence>
<dbReference type="Pfam" id="PF01590">
    <property type="entry name" value="GAF"/>
    <property type="match status" value="1"/>
</dbReference>
<feature type="binding site" evidence="7">
    <location>
        <position position="743"/>
    </location>
    <ligand>
        <name>Zn(2+)</name>
        <dbReference type="ChEBI" id="CHEBI:29105"/>
        <label>1</label>
    </ligand>
</feature>
<name>A0A6L2Q515_COPFO</name>
<evidence type="ECO:0000256" key="2">
    <source>
        <dbReference type="ARBA" id="ARBA00022535"/>
    </source>
</evidence>
<dbReference type="PRINTS" id="PR00387">
    <property type="entry name" value="PDIESTERASE1"/>
</dbReference>
<dbReference type="SMART" id="SM00065">
    <property type="entry name" value="GAF"/>
    <property type="match status" value="2"/>
</dbReference>
<keyword evidence="2" id="KW-0140">cGMP</keyword>
<feature type="binding site" evidence="7">
    <location>
        <position position="743"/>
    </location>
    <ligand>
        <name>Zn(2+)</name>
        <dbReference type="ChEBI" id="CHEBI:29105"/>
        <label>2</label>
    </ligand>
</feature>
<dbReference type="EC" id="3.1.4.-" evidence="8"/>
<dbReference type="SUPFAM" id="SSF55781">
    <property type="entry name" value="GAF domain-like"/>
    <property type="match status" value="2"/>
</dbReference>
<feature type="active site" description="Proton donor" evidence="5">
    <location>
        <position position="702"/>
    </location>
</feature>
<dbReference type="InterPro" id="IPR036971">
    <property type="entry name" value="PDEase_catalytic_dom_sf"/>
</dbReference>
<evidence type="ECO:0000313" key="11">
    <source>
        <dbReference type="EMBL" id="GFG39040.1"/>
    </source>
</evidence>
<dbReference type="InterPro" id="IPR029016">
    <property type="entry name" value="GAF-like_dom_sf"/>
</dbReference>
<feature type="binding site" evidence="6">
    <location>
        <position position="907"/>
    </location>
    <ligand>
        <name>AMP</name>
        <dbReference type="ChEBI" id="CHEBI:456215"/>
    </ligand>
</feature>
<gene>
    <name evidence="11" type="ORF">Cfor_12837</name>
</gene>
<dbReference type="InterPro" id="IPR003607">
    <property type="entry name" value="HD/PDEase_dom"/>
</dbReference>
<feature type="compositionally biased region" description="Polar residues" evidence="9">
    <location>
        <begin position="100"/>
        <end position="112"/>
    </location>
</feature>
<protein>
    <recommendedName>
        <fullName evidence="8">Phosphodiesterase</fullName>
        <ecNumber evidence="8">3.1.4.-</ecNumber>
    </recommendedName>
</protein>
<feature type="region of interest" description="Disordered" evidence="9">
    <location>
        <begin position="54"/>
        <end position="123"/>
    </location>
</feature>
<evidence type="ECO:0000256" key="8">
    <source>
        <dbReference type="RuleBase" id="RU363067"/>
    </source>
</evidence>
<feature type="region of interest" description="Disordered" evidence="9">
    <location>
        <begin position="147"/>
        <end position="168"/>
    </location>
</feature>
<dbReference type="Proteomes" id="UP000502823">
    <property type="component" value="Unassembled WGS sequence"/>
</dbReference>
<sequence>MTQLTFGEVEEWLDAHPDLCQDYFLRKTDLSAINGWLVSHGFLTIDDYVTCSSRRGSGSSQGGSSGTSPNGGSAYFNSTGVAHEDSSSLVQNSVSQQMQISSSASNSITMNGNHKRNNSKRCLRHDFARSKSRSVFRTHEVIGACSSMEHPGTSSSRRSSLKDMRKYTSLPPNSINMLSLLIESKIRLPPCAPAPNRSAKRELLKAQGEREFFLGIVRDVATDLDLKSLSQKTVDNLAVLLDADGASLFLVDGPRGGRQTLVSKVFDVHSGVSKFLLPGGAGGSADNEIQVPWGVGVLGHVAVTGETVNIQIACEDPRFDDEVDRITGYHTDSLLCMPVKNAYEEVIAVAQVINKNPDIDNGQFTEKDEQMFETYLQFVGIAITNAQIMEASRQEYERNRNLLEVVHDLFEEQTSLEKVTLKIMQRAQRLLKCERAAVLLLDENVDGVKFSKLFELTTPAHNTNHMRYSPPLECMINISVPSARKQSPTLVNDDIFEKNTEIYTASVSLCGSPTENGTASRYMLGLAERVAQSGEVMNVAECLEVEKGSGGNIKSLLAMPIRNRHYQIIGKLINTFLCISYFLKHVKILQAFSIFCGLGIHNTLMYSEVEKAMARQKVAIEVISEDCDCVTLFQDRPVPCADELNLYSLTFDDFSLDSDEMLLAAVSMFLDLGLVKKFNIEEETLYRFLITVKRNYRDVPYHNWRHAFNVAQVMFAILMGCEMKGTFSDLEVLGMFVGCLCHDLDHRGTNNAFQEKTGSALVLLYGTTNTMEHHHFNHAVMILSSEGHNMFSGLSPENYSKVMKVLKHSILATDLSVYFQLRPKFFSLVETRQYSWGLEEHRELLRSMLMTASDIAASSKPWHVQKRVARLVTAEFIVQGDKERQELHIQPQALMDRERQHELPQLQIRWIADICLPLYK</sequence>
<dbReference type="InterPro" id="IPR023088">
    <property type="entry name" value="PDEase"/>
</dbReference>
<evidence type="ECO:0000256" key="5">
    <source>
        <dbReference type="PIRSR" id="PIRSR623088-1"/>
    </source>
</evidence>
<feature type="binding site" evidence="7">
    <location>
        <position position="706"/>
    </location>
    <ligand>
        <name>Zn(2+)</name>
        <dbReference type="ChEBI" id="CHEBI:29105"/>
        <label>1</label>
    </ligand>
</feature>
<feature type="non-terminal residue" evidence="11">
    <location>
        <position position="920"/>
    </location>
</feature>
<dbReference type="GO" id="GO:0004114">
    <property type="term" value="F:3',5'-cyclic-nucleotide phosphodiesterase activity"/>
    <property type="evidence" value="ECO:0007669"/>
    <property type="project" value="InterPro"/>
</dbReference>
<dbReference type="FunCoup" id="A0A6L2Q515">
    <property type="interactions" value="294"/>
</dbReference>
<feature type="binding site" evidence="7">
    <location>
        <position position="742"/>
    </location>
    <ligand>
        <name>Zn(2+)</name>
        <dbReference type="ChEBI" id="CHEBI:29105"/>
        <label>1</label>
    </ligand>
</feature>
<evidence type="ECO:0000256" key="4">
    <source>
        <dbReference type="ARBA" id="ARBA00022801"/>
    </source>
</evidence>
<dbReference type="OrthoDB" id="74705at2759"/>
<dbReference type="InterPro" id="IPR023174">
    <property type="entry name" value="PDEase_CS"/>
</dbReference>
<comment type="caution">
    <text evidence="11">The sequence shown here is derived from an EMBL/GenBank/DDBJ whole genome shotgun (WGS) entry which is preliminary data.</text>
</comment>
<feature type="binding site" evidence="6">
    <location>
        <position position="854"/>
    </location>
    <ligand>
        <name>AMP</name>
        <dbReference type="ChEBI" id="CHEBI:456215"/>
    </ligand>
</feature>
<dbReference type="FunFam" id="1.10.1300.10:FF:000003">
    <property type="entry name" value="Phosphodiesterase"/>
    <property type="match status" value="1"/>
</dbReference>
<reference evidence="12" key="1">
    <citation type="submission" date="2020-01" db="EMBL/GenBank/DDBJ databases">
        <title>Draft genome sequence of the Termite Coptotermes fromosanus.</title>
        <authorList>
            <person name="Itakura S."/>
            <person name="Yosikawa Y."/>
            <person name="Umezawa K."/>
        </authorList>
    </citation>
    <scope>NUCLEOTIDE SEQUENCE [LARGE SCALE GENOMIC DNA]</scope>
</reference>
<feature type="compositionally biased region" description="Low complexity" evidence="9">
    <location>
        <begin position="87"/>
        <end position="99"/>
    </location>
</feature>
<dbReference type="Pfam" id="PF00233">
    <property type="entry name" value="PDEase_I"/>
    <property type="match status" value="1"/>
</dbReference>